<dbReference type="PANTHER" id="PTHR33969">
    <property type="entry name" value="SEGREGATION AND CONDENSATION PROTEIN A"/>
    <property type="match status" value="1"/>
</dbReference>
<dbReference type="InterPro" id="IPR023093">
    <property type="entry name" value="ScpA-like_C"/>
</dbReference>
<accession>A0A1F6CZY6</accession>
<dbReference type="Gene3D" id="6.10.250.2410">
    <property type="match status" value="1"/>
</dbReference>
<dbReference type="InterPro" id="IPR003768">
    <property type="entry name" value="ScpA"/>
</dbReference>
<gene>
    <name evidence="2" type="ORF">A3D62_00485</name>
</gene>
<evidence type="ECO:0000313" key="2">
    <source>
        <dbReference type="EMBL" id="OGG54392.1"/>
    </source>
</evidence>
<protein>
    <recommendedName>
        <fullName evidence="1">Segregation and condensation protein A</fullName>
    </recommendedName>
</protein>
<dbReference type="Gene3D" id="1.10.10.580">
    <property type="entry name" value="Structural maintenance of chromosome 1. Chain E"/>
    <property type="match status" value="1"/>
</dbReference>
<dbReference type="PANTHER" id="PTHR33969:SF2">
    <property type="entry name" value="SEGREGATION AND CONDENSATION PROTEIN A"/>
    <property type="match status" value="1"/>
</dbReference>
<evidence type="ECO:0000256" key="1">
    <source>
        <dbReference type="ARBA" id="ARBA00044777"/>
    </source>
</evidence>
<name>A0A1F6CZY6_9BACT</name>
<reference evidence="2 3" key="1">
    <citation type="journal article" date="2016" name="Nat. Commun.">
        <title>Thousands of microbial genomes shed light on interconnected biogeochemical processes in an aquifer system.</title>
        <authorList>
            <person name="Anantharaman K."/>
            <person name="Brown C.T."/>
            <person name="Hug L.A."/>
            <person name="Sharon I."/>
            <person name="Castelle C.J."/>
            <person name="Probst A.J."/>
            <person name="Thomas B.C."/>
            <person name="Singh A."/>
            <person name="Wilkins M.J."/>
            <person name="Karaoz U."/>
            <person name="Brodie E.L."/>
            <person name="Williams K.H."/>
            <person name="Hubbard S.S."/>
            <person name="Banfield J.F."/>
        </authorList>
    </citation>
    <scope>NUCLEOTIDE SEQUENCE [LARGE SCALE GENOMIC DNA]</scope>
</reference>
<evidence type="ECO:0000313" key="3">
    <source>
        <dbReference type="Proteomes" id="UP000177659"/>
    </source>
</evidence>
<dbReference type="Proteomes" id="UP000177659">
    <property type="component" value="Unassembled WGS sequence"/>
</dbReference>
<proteinExistence type="predicted"/>
<organism evidence="2 3">
    <name type="scientific">Candidatus Kaiserbacteria bacterium RIFCSPHIGHO2_02_FULL_49_11</name>
    <dbReference type="NCBI Taxonomy" id="1798489"/>
    <lineage>
        <taxon>Bacteria</taxon>
        <taxon>Candidatus Kaiseribacteriota</taxon>
    </lineage>
</organism>
<dbReference type="Pfam" id="PF02616">
    <property type="entry name" value="SMC_ScpA"/>
    <property type="match status" value="2"/>
</dbReference>
<dbReference type="AlphaFoldDB" id="A0A1F6CZY6"/>
<comment type="caution">
    <text evidence="2">The sequence shown here is derived from an EMBL/GenBank/DDBJ whole genome shotgun (WGS) entry which is preliminary data.</text>
</comment>
<dbReference type="EMBL" id="MFLC01000039">
    <property type="protein sequence ID" value="OGG54392.1"/>
    <property type="molecule type" value="Genomic_DNA"/>
</dbReference>
<sequence>MSVTSNITKQFTVRLEGFEGPLDLLLSLIEKRKLPINDVSLATVTDEYIAHIERAGEFPLSQTAHFILVASTLLLIKSKSLLPSLELSADEEEDIESLQKRLLLYKQIKEVSLHVRDHFGAHVLFEGGAHDRMDVVFSPPQDANLGALTDAIHRVLSNLPKIELVPKAIVKKVISIEEMIGNLTERITKSIRMTFSEFSNVKKSEKVEVIVGFLAMLELVKQGIINVVQERQFADITMETEAVGVPTYE</sequence>